<keyword evidence="3" id="KW-1185">Reference proteome</keyword>
<dbReference type="GO" id="GO:0016810">
    <property type="term" value="F:hydrolase activity, acting on carbon-nitrogen (but not peptide) bonds"/>
    <property type="evidence" value="ECO:0007669"/>
    <property type="project" value="InterPro"/>
</dbReference>
<dbReference type="RefSeq" id="WP_018660710.1">
    <property type="nucleotide sequence ID" value="NZ_HF952018.1"/>
</dbReference>
<dbReference type="CDD" id="cd01309">
    <property type="entry name" value="Met_dep_hydrolase_C"/>
    <property type="match status" value="1"/>
</dbReference>
<reference evidence="2" key="1">
    <citation type="submission" date="2013-03" db="EMBL/GenBank/DDBJ databases">
        <title>Draft genome sequence of the hydrogen-ethanol-producing anaerobic alkalithermophilic Caloramator celere.</title>
        <authorList>
            <person name="Ciranna A."/>
            <person name="Larjo A."/>
            <person name="Kivisto A."/>
            <person name="Santala V."/>
            <person name="Roos C."/>
            <person name="Karp M."/>
        </authorList>
    </citation>
    <scope>NUCLEOTIDE SEQUENCE [LARGE SCALE GENOMIC DNA]</scope>
    <source>
        <strain evidence="2">DSM 8682</strain>
    </source>
</reference>
<dbReference type="InterPro" id="IPR011059">
    <property type="entry name" value="Metal-dep_hydrolase_composite"/>
</dbReference>
<comment type="caution">
    <text evidence="2">The sequence shown here is derived from an EMBL/GenBank/DDBJ whole genome shotgun (WGS) entry which is preliminary data.</text>
</comment>
<protein>
    <submittedName>
        <fullName evidence="2">Amidohydrolase</fullName>
    </submittedName>
</protein>
<evidence type="ECO:0000313" key="2">
    <source>
        <dbReference type="EMBL" id="CDF57501.1"/>
    </source>
</evidence>
<dbReference type="Gene3D" id="3.20.20.140">
    <property type="entry name" value="Metal-dependent hydrolases"/>
    <property type="match status" value="1"/>
</dbReference>
<sequence length="384" mass="42431">MILIKNGTVLTMAGRVIENGCVLVEDSKIKYVGEEKDFEGVSEIIDAEGGYIMPGMIDAHCHLGLWEDGVGFEGADGNEATDPITPHLRAIDGINPMDRTFKEAYENGITCVCTGPGSANVIAGSFAVIKTYGKRIDNMIIKNPAAIKVAFGENPKSTYHEKHEMPTTRMGIAALLRETLYKAQEYMNKKENAEEDDDKPDFDMKYESLIPVLKREIPLKVHAHRADDMFTAIRIAKEFNLDLTLDHCTEGHLIADELKEEGYPLIVGPSLSERSKVELRELTFETAGILSKKGIDIAIMTDHGVIPIQYLPLCAALAVKHGMDEMEALKAITINPAKILKIDDRVGSLEVGKDADIVVLDKFPLDVMAKTKYVLIDGKVVFRR</sequence>
<dbReference type="PANTHER" id="PTHR43135">
    <property type="entry name" value="ALPHA-D-RIBOSE 1-METHYLPHOSPHONATE 5-TRIPHOSPHATE DIPHOSPHATASE"/>
    <property type="match status" value="1"/>
</dbReference>
<dbReference type="AlphaFoldDB" id="R7RQ86"/>
<dbReference type="Pfam" id="PF01979">
    <property type="entry name" value="Amidohydro_1"/>
    <property type="match status" value="1"/>
</dbReference>
<name>R7RQ86_9CLOT</name>
<keyword evidence="2" id="KW-0378">Hydrolase</keyword>
<dbReference type="InterPro" id="IPR051781">
    <property type="entry name" value="Metallo-dep_Hydrolase"/>
</dbReference>
<proteinExistence type="predicted"/>
<accession>R7RQ86</accession>
<dbReference type="Gene3D" id="2.30.40.10">
    <property type="entry name" value="Urease, subunit C, domain 1"/>
    <property type="match status" value="1"/>
</dbReference>
<organism evidence="2 3">
    <name type="scientific">Thermobrachium celere DSM 8682</name>
    <dbReference type="NCBI Taxonomy" id="941824"/>
    <lineage>
        <taxon>Bacteria</taxon>
        <taxon>Bacillati</taxon>
        <taxon>Bacillota</taxon>
        <taxon>Clostridia</taxon>
        <taxon>Eubacteriales</taxon>
        <taxon>Clostridiaceae</taxon>
        <taxon>Thermobrachium</taxon>
    </lineage>
</organism>
<gene>
    <name evidence="2" type="ORF">TCEL_01415</name>
</gene>
<dbReference type="OrthoDB" id="9802793at2"/>
<dbReference type="SUPFAM" id="SSF51338">
    <property type="entry name" value="Composite domain of metallo-dependent hydrolases"/>
    <property type="match status" value="1"/>
</dbReference>
<evidence type="ECO:0000259" key="1">
    <source>
        <dbReference type="Pfam" id="PF01979"/>
    </source>
</evidence>
<dbReference type="Proteomes" id="UP000014923">
    <property type="component" value="Unassembled WGS sequence"/>
</dbReference>
<dbReference type="SUPFAM" id="SSF51556">
    <property type="entry name" value="Metallo-dependent hydrolases"/>
    <property type="match status" value="1"/>
</dbReference>
<dbReference type="EMBL" id="CAVN010000088">
    <property type="protein sequence ID" value="CDF57501.1"/>
    <property type="molecule type" value="Genomic_DNA"/>
</dbReference>
<dbReference type="InterPro" id="IPR032466">
    <property type="entry name" value="Metal_Hydrolase"/>
</dbReference>
<dbReference type="InterPro" id="IPR006680">
    <property type="entry name" value="Amidohydro-rel"/>
</dbReference>
<dbReference type="PANTHER" id="PTHR43135:SF3">
    <property type="entry name" value="ALPHA-D-RIBOSE 1-METHYLPHOSPHONATE 5-TRIPHOSPHATE DIPHOSPHATASE"/>
    <property type="match status" value="1"/>
</dbReference>
<evidence type="ECO:0000313" key="3">
    <source>
        <dbReference type="Proteomes" id="UP000014923"/>
    </source>
</evidence>
<dbReference type="eggNOG" id="COG1228">
    <property type="taxonomic scope" value="Bacteria"/>
</dbReference>
<feature type="domain" description="Amidohydrolase-related" evidence="1">
    <location>
        <begin position="51"/>
        <end position="381"/>
    </location>
</feature>
<dbReference type="HOGENOM" id="CLU_046987_0_0_9"/>